<dbReference type="AlphaFoldDB" id="W7Z224"/>
<dbReference type="InterPro" id="IPR053160">
    <property type="entry name" value="MFS_DHA3_Transporter"/>
</dbReference>
<name>W7Z224_9BACL</name>
<keyword evidence="1" id="KW-0472">Membrane</keyword>
<dbReference type="EMBL" id="BAVZ01000006">
    <property type="protein sequence ID" value="GAF08459.1"/>
    <property type="molecule type" value="Genomic_DNA"/>
</dbReference>
<evidence type="ECO:0000313" key="3">
    <source>
        <dbReference type="Proteomes" id="UP000019364"/>
    </source>
</evidence>
<evidence type="ECO:0000256" key="1">
    <source>
        <dbReference type="SAM" id="Phobius"/>
    </source>
</evidence>
<dbReference type="Proteomes" id="UP000019364">
    <property type="component" value="Unassembled WGS sequence"/>
</dbReference>
<feature type="transmembrane region" description="Helical" evidence="1">
    <location>
        <begin position="128"/>
        <end position="157"/>
    </location>
</feature>
<feature type="transmembrane region" description="Helical" evidence="1">
    <location>
        <begin position="87"/>
        <end position="108"/>
    </location>
</feature>
<dbReference type="InterPro" id="IPR036259">
    <property type="entry name" value="MFS_trans_sf"/>
</dbReference>
<proteinExistence type="predicted"/>
<protein>
    <submittedName>
        <fullName evidence="2">Tetracycline resistance protein</fullName>
    </submittedName>
</protein>
<gene>
    <name evidence="2" type="ORF">JCM16418_2537</name>
</gene>
<dbReference type="Gene3D" id="1.20.1250.20">
    <property type="entry name" value="MFS general substrate transporter like domains"/>
    <property type="match status" value="1"/>
</dbReference>
<keyword evidence="1" id="KW-1133">Transmembrane helix</keyword>
<sequence length="237" mass="25596">MYLVLAFLLLFVMKETNFVPDKREAGASHLRSMANTWLSGAKVVRRSPLLLLIVVVTIFSGAASEGYERLWPTHLIHNVGFPQDGTYSMAVWFGIIAAISTILGMIAVRYTEKKVDMGSQRGVSTSMFILTVLHIAAILLLALAPSFGWALVGILLIGTVGSVSEPVYSTWLNMNLESKTRATVLSMMSQSDALGQTAGGPAVGWIGSRFSIRASLIAASVLLLPILAVFGKILRKK</sequence>
<evidence type="ECO:0000313" key="2">
    <source>
        <dbReference type="EMBL" id="GAF08459.1"/>
    </source>
</evidence>
<feature type="transmembrane region" description="Helical" evidence="1">
    <location>
        <begin position="210"/>
        <end position="230"/>
    </location>
</feature>
<organism evidence="2 3">
    <name type="scientific">Paenibacillus pini JCM 16418</name>
    <dbReference type="NCBI Taxonomy" id="1236976"/>
    <lineage>
        <taxon>Bacteria</taxon>
        <taxon>Bacillati</taxon>
        <taxon>Bacillota</taxon>
        <taxon>Bacilli</taxon>
        <taxon>Bacillales</taxon>
        <taxon>Paenibacillaceae</taxon>
        <taxon>Paenibacillus</taxon>
    </lineage>
</organism>
<keyword evidence="3" id="KW-1185">Reference proteome</keyword>
<dbReference type="PANTHER" id="PTHR23530:SF1">
    <property type="entry name" value="PERMEASE, MAJOR FACILITATOR SUPERFAMILY-RELATED"/>
    <property type="match status" value="1"/>
</dbReference>
<feature type="transmembrane region" description="Helical" evidence="1">
    <location>
        <begin position="49"/>
        <end position="67"/>
    </location>
</feature>
<comment type="caution">
    <text evidence="2">The sequence shown here is derived from an EMBL/GenBank/DDBJ whole genome shotgun (WGS) entry which is preliminary data.</text>
</comment>
<reference evidence="2 3" key="1">
    <citation type="journal article" date="2014" name="Genome Announc.">
        <title>Draft Genome Sequence of Paenibacillus pini JCM 16418T, Isolated from the Rhizosphere of Pine Tree.</title>
        <authorList>
            <person name="Yuki M."/>
            <person name="Oshima K."/>
            <person name="Suda W."/>
            <person name="Oshida Y."/>
            <person name="Kitamura K."/>
            <person name="Iida Y."/>
            <person name="Hattori M."/>
            <person name="Ohkuma M."/>
        </authorList>
    </citation>
    <scope>NUCLEOTIDE SEQUENCE [LARGE SCALE GENOMIC DNA]</scope>
    <source>
        <strain evidence="2 3">JCM 16418</strain>
    </source>
</reference>
<keyword evidence="1" id="KW-0812">Transmembrane</keyword>
<dbReference type="SUPFAM" id="SSF103473">
    <property type="entry name" value="MFS general substrate transporter"/>
    <property type="match status" value="1"/>
</dbReference>
<dbReference type="PANTHER" id="PTHR23530">
    <property type="entry name" value="TRANSPORT PROTEIN-RELATED"/>
    <property type="match status" value="1"/>
</dbReference>
<dbReference type="eggNOG" id="COG0477">
    <property type="taxonomic scope" value="Bacteria"/>
</dbReference>
<dbReference type="STRING" id="1236976.JCM16418_2537"/>
<accession>W7Z224</accession>